<protein>
    <submittedName>
        <fullName evidence="2">Uncharacterized protein</fullName>
    </submittedName>
</protein>
<dbReference type="EMBL" id="JAIFRP010004521">
    <property type="protein sequence ID" value="KAK2575063.1"/>
    <property type="molecule type" value="Genomic_DNA"/>
</dbReference>
<evidence type="ECO:0000313" key="3">
    <source>
        <dbReference type="Proteomes" id="UP001258017"/>
    </source>
</evidence>
<keyword evidence="3" id="KW-1185">Reference proteome</keyword>
<organism evidence="2 3">
    <name type="scientific">Odynerus spinipes</name>
    <dbReference type="NCBI Taxonomy" id="1348599"/>
    <lineage>
        <taxon>Eukaryota</taxon>
        <taxon>Metazoa</taxon>
        <taxon>Ecdysozoa</taxon>
        <taxon>Arthropoda</taxon>
        <taxon>Hexapoda</taxon>
        <taxon>Insecta</taxon>
        <taxon>Pterygota</taxon>
        <taxon>Neoptera</taxon>
        <taxon>Endopterygota</taxon>
        <taxon>Hymenoptera</taxon>
        <taxon>Apocrita</taxon>
        <taxon>Aculeata</taxon>
        <taxon>Vespoidea</taxon>
        <taxon>Vespidae</taxon>
        <taxon>Eumeninae</taxon>
        <taxon>Odynerus</taxon>
    </lineage>
</organism>
<feature type="region of interest" description="Disordered" evidence="1">
    <location>
        <begin position="699"/>
        <end position="764"/>
    </location>
</feature>
<name>A0AAD9R918_9HYME</name>
<feature type="compositionally biased region" description="Basic residues" evidence="1">
    <location>
        <begin position="820"/>
        <end position="829"/>
    </location>
</feature>
<comment type="caution">
    <text evidence="2">The sequence shown here is derived from an EMBL/GenBank/DDBJ whole genome shotgun (WGS) entry which is preliminary data.</text>
</comment>
<evidence type="ECO:0000256" key="1">
    <source>
        <dbReference type="SAM" id="MobiDB-lite"/>
    </source>
</evidence>
<dbReference type="Proteomes" id="UP001258017">
    <property type="component" value="Unassembled WGS sequence"/>
</dbReference>
<evidence type="ECO:0000313" key="2">
    <source>
        <dbReference type="EMBL" id="KAK2575063.1"/>
    </source>
</evidence>
<feature type="compositionally biased region" description="Basic and acidic residues" evidence="1">
    <location>
        <begin position="718"/>
        <end position="757"/>
    </location>
</feature>
<feature type="region of interest" description="Disordered" evidence="1">
    <location>
        <begin position="801"/>
        <end position="829"/>
    </location>
</feature>
<sequence>MKRVPIISTNSAYLKKDDCTFFVLRNKVSTSKSTNNKDIFCVVRDSYANLLYKDIKNGRLSYENNGTHKYDFSFPSKQTVFDLRLFREYLTFFFAIHPNSNISYMDNKNKLHVVETETEFLELWKLAKKYSKRSRGVLLLIDSTKNQGDSMICNKDKIPIADDEEGLSTGIANLFKTSALNENTAKVKEHNDVRCSNGIFNFGESNNDLLNNKEDASTSHGDLTTSYSKILTKEVANIKLESIIPSDINSQDFVNNAPPIWFVRYMKQLKKDIITEVSDKIMANVMENLNECSMKSSMHTQHKISTQCENQVCKHRSKCNHERKNLLMDQRRQHKSIVKTEKKKEKKLKQKLEYNSEDDDNRENGNYNRTYNTSVFPHKINNIYEFNDIITENKTVNGHDSVLPDFLSLQPSSKENLYTEPNLSNMANESEFRMNCSITEHQMLDKKHFESKTCCCGSDTENISIHSYISNGEEFCNEFEMISKPIDSENNTCYMKDKVPLREKLRNIFYKNRSNENTKDTQSFEVLPEMLSSLSSSICIEEDHFTTSTNIPTSVANDNLNISITHKSDGEEYSACENKKICSGRPFDVSNKYTNSDVKEFTNKICNKLIESTLIPTHEKIDLLHTDFDLESRNTKINVNNSHTSYMTTEPTNAIYSDYSATERNIESQTDLNDLTQSFHSHTTLINDNGVYDIRETNTSTSHDYSKHSLSDPNKLTNSKENKIHEQIKKDFTNKNPEKKVSREESNAKNGGRHEIEDTAANSISGTAEPVHILPEKLVNGTLHLASFVYGTARKALVKNSSNIPANPSGIGPLLSWEKRRPRRKLAQQ</sequence>
<gene>
    <name evidence="2" type="ORF">KPH14_008801</name>
</gene>
<proteinExistence type="predicted"/>
<reference evidence="2" key="2">
    <citation type="journal article" date="2023" name="Commun. Biol.">
        <title>Intrasexual cuticular hydrocarbon dimorphism in a wasp sheds light on hydrocarbon biosynthesis genes in Hymenoptera.</title>
        <authorList>
            <person name="Moris V.C."/>
            <person name="Podsiadlowski L."/>
            <person name="Martin S."/>
            <person name="Oeyen J.P."/>
            <person name="Donath A."/>
            <person name="Petersen M."/>
            <person name="Wilbrandt J."/>
            <person name="Misof B."/>
            <person name="Liedtke D."/>
            <person name="Thamm M."/>
            <person name="Scheiner R."/>
            <person name="Schmitt T."/>
            <person name="Niehuis O."/>
        </authorList>
    </citation>
    <scope>NUCLEOTIDE SEQUENCE</scope>
    <source>
        <strain evidence="2">GBR_01_08_01A</strain>
    </source>
</reference>
<feature type="region of interest" description="Disordered" evidence="1">
    <location>
        <begin position="330"/>
        <end position="370"/>
    </location>
</feature>
<reference evidence="2" key="1">
    <citation type="submission" date="2021-08" db="EMBL/GenBank/DDBJ databases">
        <authorList>
            <person name="Misof B."/>
            <person name="Oliver O."/>
            <person name="Podsiadlowski L."/>
            <person name="Donath A."/>
            <person name="Peters R."/>
            <person name="Mayer C."/>
            <person name="Rust J."/>
            <person name="Gunkel S."/>
            <person name="Lesny P."/>
            <person name="Martin S."/>
            <person name="Oeyen J.P."/>
            <person name="Petersen M."/>
            <person name="Panagiotis P."/>
            <person name="Wilbrandt J."/>
            <person name="Tanja T."/>
        </authorList>
    </citation>
    <scope>NUCLEOTIDE SEQUENCE</scope>
    <source>
        <strain evidence="2">GBR_01_08_01A</strain>
        <tissue evidence="2">Thorax + abdomen</tissue>
    </source>
</reference>
<accession>A0AAD9R918</accession>
<dbReference type="AlphaFoldDB" id="A0AAD9R918"/>